<gene>
    <name evidence="3" type="ORF">QTG54_012830</name>
</gene>
<organism evidence="3 4">
    <name type="scientific">Skeletonema marinoi</name>
    <dbReference type="NCBI Taxonomy" id="267567"/>
    <lineage>
        <taxon>Eukaryota</taxon>
        <taxon>Sar</taxon>
        <taxon>Stramenopiles</taxon>
        <taxon>Ochrophyta</taxon>
        <taxon>Bacillariophyta</taxon>
        <taxon>Coscinodiscophyceae</taxon>
        <taxon>Thalassiosirophycidae</taxon>
        <taxon>Thalassiosirales</taxon>
        <taxon>Skeletonemataceae</taxon>
        <taxon>Skeletonema</taxon>
        <taxon>Skeletonema marinoi-dohrnii complex</taxon>
    </lineage>
</organism>
<evidence type="ECO:0000313" key="4">
    <source>
        <dbReference type="Proteomes" id="UP001224775"/>
    </source>
</evidence>
<dbReference type="EMBL" id="JATAAI010000029">
    <property type="protein sequence ID" value="KAK1736230.1"/>
    <property type="molecule type" value="Genomic_DNA"/>
</dbReference>
<evidence type="ECO:0000256" key="2">
    <source>
        <dbReference type="SAM" id="MobiDB-lite"/>
    </source>
</evidence>
<dbReference type="AlphaFoldDB" id="A0AAD9D808"/>
<keyword evidence="1" id="KW-0175">Coiled coil</keyword>
<protein>
    <submittedName>
        <fullName evidence="3">Uncharacterized protein</fullName>
    </submittedName>
</protein>
<keyword evidence="4" id="KW-1185">Reference proteome</keyword>
<evidence type="ECO:0000313" key="3">
    <source>
        <dbReference type="EMBL" id="KAK1736230.1"/>
    </source>
</evidence>
<accession>A0AAD9D808</accession>
<proteinExistence type="predicted"/>
<reference evidence="3" key="1">
    <citation type="submission" date="2023-06" db="EMBL/GenBank/DDBJ databases">
        <title>Survivors Of The Sea: Transcriptome response of Skeletonema marinoi to long-term dormancy.</title>
        <authorList>
            <person name="Pinder M.I.M."/>
            <person name="Kourtchenko O."/>
            <person name="Robertson E.K."/>
            <person name="Larsson T."/>
            <person name="Maumus F."/>
            <person name="Osuna-Cruz C.M."/>
            <person name="Vancaester E."/>
            <person name="Stenow R."/>
            <person name="Vandepoele K."/>
            <person name="Ploug H."/>
            <person name="Bruchert V."/>
            <person name="Godhe A."/>
            <person name="Topel M."/>
        </authorList>
    </citation>
    <scope>NUCLEOTIDE SEQUENCE</scope>
    <source>
        <strain evidence="3">R05AC</strain>
    </source>
</reference>
<feature type="coiled-coil region" evidence="1">
    <location>
        <begin position="259"/>
        <end position="317"/>
    </location>
</feature>
<sequence length="388" mass="43111">MILSMKPDLLIRRHKDEGRAGSQNEEWDDFSLHQVGAAAAAVLPSSRVEALHHTAVPAEAASSLDDFLNTYPSALGFILSIPISNEHEHKLSLPADMPSENAQKNEEEGSCAESTVSDLTEMTYRAELMKQAINIEFEKFRQQKKQQGVEAHPHAIAKMFAHTMSCPEIQKSMDSFVNTTSVKMKAEARQRHHLEGAVVEDDATSDPTIQMRVDELFVEFGVRPARSVPYELSEENTTRTISIPSNKQGAVTDHHLDSIIQLKLQLAQKQAAYDELSSKYVAMVLQKSDQQKLLAENSSLKQENERLRAQLHQAGTTSAAANQLKSSYSLLSPGSFKSKLALSFFQYSQPARVDMKKVGATSTPVPLQPSPSLTNLLQGWRNRRSTRD</sequence>
<dbReference type="Proteomes" id="UP001224775">
    <property type="component" value="Unassembled WGS sequence"/>
</dbReference>
<evidence type="ECO:0000256" key="1">
    <source>
        <dbReference type="SAM" id="Coils"/>
    </source>
</evidence>
<comment type="caution">
    <text evidence="3">The sequence shown here is derived from an EMBL/GenBank/DDBJ whole genome shotgun (WGS) entry which is preliminary data.</text>
</comment>
<name>A0AAD9D808_9STRA</name>
<feature type="region of interest" description="Disordered" evidence="2">
    <location>
        <begin position="96"/>
        <end position="115"/>
    </location>
</feature>